<name>A0A443R062_9ACAR</name>
<organism evidence="2 4">
    <name type="scientific">Dinothrombium tinctorium</name>
    <dbReference type="NCBI Taxonomy" id="1965070"/>
    <lineage>
        <taxon>Eukaryota</taxon>
        <taxon>Metazoa</taxon>
        <taxon>Ecdysozoa</taxon>
        <taxon>Arthropoda</taxon>
        <taxon>Chelicerata</taxon>
        <taxon>Arachnida</taxon>
        <taxon>Acari</taxon>
        <taxon>Acariformes</taxon>
        <taxon>Trombidiformes</taxon>
        <taxon>Prostigmata</taxon>
        <taxon>Anystina</taxon>
        <taxon>Parasitengona</taxon>
        <taxon>Trombidioidea</taxon>
        <taxon>Trombidiidae</taxon>
        <taxon>Dinothrombium</taxon>
    </lineage>
</organism>
<evidence type="ECO:0000313" key="2">
    <source>
        <dbReference type="EMBL" id="RWS08637.1"/>
    </source>
</evidence>
<dbReference type="OrthoDB" id="74240at2759"/>
<dbReference type="InterPro" id="IPR008011">
    <property type="entry name" value="Complex1_LYR_dom"/>
</dbReference>
<sequence length="90" mass="10802">MSPNVQKSALTLRQVRFFSSSCYLVIIHSTQQFLLRQRTLQLYKTFLKTIAAIKDEKQKKETLKWIREEFKANTHHKEEVALSLFEFTFY</sequence>
<evidence type="ECO:0000313" key="3">
    <source>
        <dbReference type="EMBL" id="RWS10535.1"/>
    </source>
</evidence>
<accession>A0A443R062</accession>
<reference evidence="2 4" key="1">
    <citation type="journal article" date="2018" name="Gigascience">
        <title>Genomes of trombidid mites reveal novel predicted allergens and laterally-transferred genes associated with secondary metabolism.</title>
        <authorList>
            <person name="Dong X."/>
            <person name="Chaisiri K."/>
            <person name="Xia D."/>
            <person name="Armstrong S.D."/>
            <person name="Fang Y."/>
            <person name="Donnelly M.J."/>
            <person name="Kadowaki T."/>
            <person name="McGarry J.W."/>
            <person name="Darby A.C."/>
            <person name="Makepeace B.L."/>
        </authorList>
    </citation>
    <scope>NUCLEOTIDE SEQUENCE [LARGE SCALE GENOMIC DNA]</scope>
    <source>
        <strain evidence="2">UoL-WK</strain>
    </source>
</reference>
<reference evidence="2" key="2">
    <citation type="submission" date="2018-11" db="EMBL/GenBank/DDBJ databases">
        <title>Trombidioid mite genomics.</title>
        <authorList>
            <person name="Dong X."/>
        </authorList>
    </citation>
    <scope>NUCLEOTIDE SEQUENCE</scope>
    <source>
        <strain evidence="2">UoL-WK</strain>
    </source>
</reference>
<keyword evidence="4" id="KW-1185">Reference proteome</keyword>
<protein>
    <recommendedName>
        <fullName evidence="1">Complex 1 LYR protein domain-containing protein</fullName>
    </recommendedName>
</protein>
<dbReference type="Proteomes" id="UP000285301">
    <property type="component" value="Unassembled WGS sequence"/>
</dbReference>
<proteinExistence type="predicted"/>
<feature type="domain" description="Complex 1 LYR protein" evidence="1">
    <location>
        <begin position="37"/>
        <end position="81"/>
    </location>
</feature>
<dbReference type="EMBL" id="NCKU01002065">
    <property type="protein sequence ID" value="RWS10535.1"/>
    <property type="molecule type" value="Genomic_DNA"/>
</dbReference>
<gene>
    <name evidence="2" type="ORF">B4U79_06613</name>
    <name evidence="3" type="ORF">B4U79_11287</name>
</gene>
<comment type="caution">
    <text evidence="2">The sequence shown here is derived from an EMBL/GenBank/DDBJ whole genome shotgun (WGS) entry which is preliminary data.</text>
</comment>
<dbReference type="EMBL" id="NCKU01002873">
    <property type="protein sequence ID" value="RWS08637.1"/>
    <property type="molecule type" value="Genomic_DNA"/>
</dbReference>
<dbReference type="Pfam" id="PF05347">
    <property type="entry name" value="Complex1_LYR"/>
    <property type="match status" value="1"/>
</dbReference>
<evidence type="ECO:0000259" key="1">
    <source>
        <dbReference type="Pfam" id="PF05347"/>
    </source>
</evidence>
<evidence type="ECO:0000313" key="4">
    <source>
        <dbReference type="Proteomes" id="UP000285301"/>
    </source>
</evidence>
<dbReference type="AlphaFoldDB" id="A0A443R062"/>